<dbReference type="STRING" id="1115515.EV102420_36_00280"/>
<organism evidence="1 2">
    <name type="scientific">Pseudescherichia vulneris NBRC 102420</name>
    <dbReference type="NCBI Taxonomy" id="1115515"/>
    <lineage>
        <taxon>Bacteria</taxon>
        <taxon>Pseudomonadati</taxon>
        <taxon>Pseudomonadota</taxon>
        <taxon>Gammaproteobacteria</taxon>
        <taxon>Enterobacterales</taxon>
        <taxon>Enterobacteriaceae</taxon>
        <taxon>Pseudescherichia</taxon>
    </lineage>
</organism>
<name>A0A090V857_PSEVU</name>
<dbReference type="eggNOG" id="ENOG5033BKN">
    <property type="taxonomic scope" value="Bacteria"/>
</dbReference>
<keyword evidence="2" id="KW-1185">Reference proteome</keyword>
<evidence type="ECO:0000313" key="1">
    <source>
        <dbReference type="EMBL" id="GAL60353.1"/>
    </source>
</evidence>
<reference evidence="1 2" key="1">
    <citation type="submission" date="2014-09" db="EMBL/GenBank/DDBJ databases">
        <title>Whole genome shotgun sequence of Escherichia vulneris NBRC 102420.</title>
        <authorList>
            <person name="Yoshida Y."/>
            <person name="Hosoyama A."/>
            <person name="Tsuchikane K."/>
            <person name="Ohji S."/>
            <person name="Ichikawa N."/>
            <person name="Kimura A."/>
            <person name="Yamazoe A."/>
            <person name="Ezaki T."/>
            <person name="Fujita N."/>
        </authorList>
    </citation>
    <scope>NUCLEOTIDE SEQUENCE [LARGE SCALE GENOMIC DNA]</scope>
    <source>
        <strain evidence="1 2">NBRC 102420</strain>
    </source>
</reference>
<dbReference type="EMBL" id="BBMZ01000036">
    <property type="protein sequence ID" value="GAL60353.1"/>
    <property type="molecule type" value="Genomic_DNA"/>
</dbReference>
<accession>A0A090V857</accession>
<comment type="caution">
    <text evidence="1">The sequence shown here is derived from an EMBL/GenBank/DDBJ whole genome shotgun (WGS) entry which is preliminary data.</text>
</comment>
<protein>
    <submittedName>
        <fullName evidence="1">Uncharacterized protein</fullName>
    </submittedName>
</protein>
<proteinExistence type="predicted"/>
<evidence type="ECO:0000313" key="2">
    <source>
        <dbReference type="Proteomes" id="UP000029462"/>
    </source>
</evidence>
<dbReference type="Proteomes" id="UP000029462">
    <property type="component" value="Unassembled WGS sequence"/>
</dbReference>
<dbReference type="AlphaFoldDB" id="A0A090V857"/>
<sequence>MILDEHDGNVTIDNYSINLQSQEEFVGSCFYRENDDIKEFGRYGYYVESVSWLGREYFLEFWPAMEQFPKKICMVEKGTEFYSSLHDWELRANVDLLLREEARVKAFLESTLNFASRRDISQPPYGVVFEYVWGEIAVQSNKNDFNCGLYISWND</sequence>
<gene>
    <name evidence="1" type="ORF">EV102420_36_00280</name>
</gene>